<proteinExistence type="predicted"/>
<feature type="region of interest" description="Disordered" evidence="1">
    <location>
        <begin position="26"/>
        <end position="49"/>
    </location>
</feature>
<feature type="signal peptide" evidence="2">
    <location>
        <begin position="1"/>
        <end position="21"/>
    </location>
</feature>
<organism evidence="3 4">
    <name type="scientific">Pigmentiphaga daeguensis</name>
    <dbReference type="NCBI Taxonomy" id="414049"/>
    <lineage>
        <taxon>Bacteria</taxon>
        <taxon>Pseudomonadati</taxon>
        <taxon>Pseudomonadota</taxon>
        <taxon>Betaproteobacteria</taxon>
        <taxon>Burkholderiales</taxon>
        <taxon>Alcaligenaceae</taxon>
        <taxon>Pigmentiphaga</taxon>
    </lineage>
</organism>
<evidence type="ECO:0000313" key="3">
    <source>
        <dbReference type="EMBL" id="GAA0520533.1"/>
    </source>
</evidence>
<sequence length="333" mass="34656">MKKHIKTAGSVLALAILAACGGGDGSSSGSGGSGGGDGGGSGGGTPAPLYTKQQMEWAGHESFYTSVGVTQIPGLIAQASLGFVRYAVEHDITTDSEECDGDSPGTVTATFTDGNGNHKIDNGDKVTFKLVNCRGPVGDELVDGTVTITYSNVTGDLLDGSASSGATMTIPLADFKLDGSETLNGTVVIDYARDTKDTVDDSDDTLSVQTTADQLDIGYSQDGKSYATRIEDYSSDYTYGSETRLYTFSAIGYRTSGTDPLLGAFNHTVKMTTPLVYWRDLGDGSPDAGAFETKTPGETITTTIVLTDTEDLVEIKSTSGLSSKMDFAAFDDL</sequence>
<accession>A0ABP3MJG4</accession>
<gene>
    <name evidence="3" type="ORF">GCM10009097_42610</name>
</gene>
<keyword evidence="2" id="KW-0732">Signal</keyword>
<protein>
    <recommendedName>
        <fullName evidence="5">Lipoprotein</fullName>
    </recommendedName>
</protein>
<dbReference type="EMBL" id="BAAAEN010000019">
    <property type="protein sequence ID" value="GAA0520533.1"/>
    <property type="molecule type" value="Genomic_DNA"/>
</dbReference>
<reference evidence="4" key="1">
    <citation type="journal article" date="2019" name="Int. J. Syst. Evol. Microbiol.">
        <title>The Global Catalogue of Microorganisms (GCM) 10K type strain sequencing project: providing services to taxonomists for standard genome sequencing and annotation.</title>
        <authorList>
            <consortium name="The Broad Institute Genomics Platform"/>
            <consortium name="The Broad Institute Genome Sequencing Center for Infectious Disease"/>
            <person name="Wu L."/>
            <person name="Ma J."/>
        </authorList>
    </citation>
    <scope>NUCLEOTIDE SEQUENCE [LARGE SCALE GENOMIC DNA]</scope>
    <source>
        <strain evidence="4">JCM 14330</strain>
    </source>
</reference>
<keyword evidence="4" id="KW-1185">Reference proteome</keyword>
<comment type="caution">
    <text evidence="3">The sequence shown here is derived from an EMBL/GenBank/DDBJ whole genome shotgun (WGS) entry which is preliminary data.</text>
</comment>
<evidence type="ECO:0008006" key="5">
    <source>
        <dbReference type="Google" id="ProtNLM"/>
    </source>
</evidence>
<name>A0ABP3MJG4_9BURK</name>
<evidence type="ECO:0000256" key="1">
    <source>
        <dbReference type="SAM" id="MobiDB-lite"/>
    </source>
</evidence>
<evidence type="ECO:0000313" key="4">
    <source>
        <dbReference type="Proteomes" id="UP001501706"/>
    </source>
</evidence>
<dbReference type="RefSeq" id="WP_087837190.1">
    <property type="nucleotide sequence ID" value="NZ_BAAAEN010000019.1"/>
</dbReference>
<evidence type="ECO:0000256" key="2">
    <source>
        <dbReference type="SAM" id="SignalP"/>
    </source>
</evidence>
<feature type="chain" id="PRO_5046177873" description="Lipoprotein" evidence="2">
    <location>
        <begin position="22"/>
        <end position="333"/>
    </location>
</feature>
<dbReference type="PROSITE" id="PS51257">
    <property type="entry name" value="PROKAR_LIPOPROTEIN"/>
    <property type="match status" value="1"/>
</dbReference>
<dbReference type="Proteomes" id="UP001501706">
    <property type="component" value="Unassembled WGS sequence"/>
</dbReference>
<feature type="compositionally biased region" description="Gly residues" evidence="1">
    <location>
        <begin position="26"/>
        <end position="45"/>
    </location>
</feature>